<accession>E8R3G8</accession>
<dbReference type="HOGENOM" id="CLU_3099709_0_0_0"/>
<evidence type="ECO:0000313" key="1">
    <source>
        <dbReference type="EMBL" id="ADV61535.1"/>
    </source>
</evidence>
<dbReference type="AlphaFoldDB" id="E8R3G8"/>
<dbReference type="InParanoid" id="E8R3G8"/>
<dbReference type="EMBL" id="CP002353">
    <property type="protein sequence ID" value="ADV61535.1"/>
    <property type="molecule type" value="Genomic_DNA"/>
</dbReference>
<protein>
    <submittedName>
        <fullName evidence="1">Uncharacterized protein</fullName>
    </submittedName>
</protein>
<dbReference type="KEGG" id="ipa:Isop_0946"/>
<name>E8R3G8_ISOPI</name>
<reference evidence="1 2" key="2">
    <citation type="journal article" date="2011" name="Stand. Genomic Sci.">
        <title>Complete genome sequence of Isosphaera pallida type strain (IS1B).</title>
        <authorList>
            <consortium name="US DOE Joint Genome Institute (JGI-PGF)"/>
            <person name="Goker M."/>
            <person name="Cleland D."/>
            <person name="Saunders E."/>
            <person name="Lapidus A."/>
            <person name="Nolan M."/>
            <person name="Lucas S."/>
            <person name="Hammon N."/>
            <person name="Deshpande S."/>
            <person name="Cheng J.F."/>
            <person name="Tapia R."/>
            <person name="Han C."/>
            <person name="Goodwin L."/>
            <person name="Pitluck S."/>
            <person name="Liolios K."/>
            <person name="Pagani I."/>
            <person name="Ivanova N."/>
            <person name="Mavromatis K."/>
            <person name="Pati A."/>
            <person name="Chen A."/>
            <person name="Palaniappan K."/>
            <person name="Land M."/>
            <person name="Hauser L."/>
            <person name="Chang Y.J."/>
            <person name="Jeffries C.D."/>
            <person name="Detter J.C."/>
            <person name="Beck B."/>
            <person name="Woyke T."/>
            <person name="Bristow J."/>
            <person name="Eisen J.A."/>
            <person name="Markowitz V."/>
            <person name="Hugenholtz P."/>
            <person name="Kyrpides N.C."/>
            <person name="Klenk H.P."/>
        </authorList>
    </citation>
    <scope>NUCLEOTIDE SEQUENCE [LARGE SCALE GENOMIC DNA]</scope>
    <source>
        <strain evidence="2">ATCC 43644 / DSM 9630 / IS1B</strain>
    </source>
</reference>
<sequence length="51" mass="5778">MIATARSHFVPLPVPFPPLRWARNLAFSQERVVERNVVYSNGAPMLVQEGK</sequence>
<keyword evidence="2" id="KW-1185">Reference proteome</keyword>
<reference key="1">
    <citation type="submission" date="2010-11" db="EMBL/GenBank/DDBJ databases">
        <title>The complete sequence of chromosome of Isophaera pallida ATCC 43644.</title>
        <authorList>
            <consortium name="US DOE Joint Genome Institute (JGI-PGF)"/>
            <person name="Lucas S."/>
            <person name="Copeland A."/>
            <person name="Lapidus A."/>
            <person name="Bruce D."/>
            <person name="Goodwin L."/>
            <person name="Pitluck S."/>
            <person name="Kyrpides N."/>
            <person name="Mavromatis K."/>
            <person name="Pagani I."/>
            <person name="Ivanova N."/>
            <person name="Saunders E."/>
            <person name="Brettin T."/>
            <person name="Detter J.C."/>
            <person name="Han C."/>
            <person name="Tapia R."/>
            <person name="Land M."/>
            <person name="Hauser L."/>
            <person name="Markowitz V."/>
            <person name="Cheng J.-F."/>
            <person name="Hugenholtz P."/>
            <person name="Woyke T."/>
            <person name="Wu D."/>
            <person name="Eisen J.A."/>
        </authorList>
    </citation>
    <scope>NUCLEOTIDE SEQUENCE</scope>
    <source>
        <strain>ATCC 43644</strain>
    </source>
</reference>
<proteinExistence type="predicted"/>
<gene>
    <name evidence="1" type="ordered locus">Isop_0946</name>
</gene>
<dbReference type="Proteomes" id="UP000008631">
    <property type="component" value="Chromosome"/>
</dbReference>
<organism evidence="1 2">
    <name type="scientific">Isosphaera pallida (strain ATCC 43644 / DSM 9630 / IS1B)</name>
    <dbReference type="NCBI Taxonomy" id="575540"/>
    <lineage>
        <taxon>Bacteria</taxon>
        <taxon>Pseudomonadati</taxon>
        <taxon>Planctomycetota</taxon>
        <taxon>Planctomycetia</taxon>
        <taxon>Isosphaerales</taxon>
        <taxon>Isosphaeraceae</taxon>
        <taxon>Isosphaera</taxon>
    </lineage>
</organism>
<evidence type="ECO:0000313" key="2">
    <source>
        <dbReference type="Proteomes" id="UP000008631"/>
    </source>
</evidence>